<accession>A0ABQ5DCG7</accession>
<feature type="compositionally biased region" description="Pro residues" evidence="1">
    <location>
        <begin position="292"/>
        <end position="301"/>
    </location>
</feature>
<dbReference type="PANTHER" id="PTHR11439">
    <property type="entry name" value="GAG-POL-RELATED RETROTRANSPOSON"/>
    <property type="match status" value="1"/>
</dbReference>
<feature type="compositionally biased region" description="Basic and acidic residues" evidence="1">
    <location>
        <begin position="569"/>
        <end position="583"/>
    </location>
</feature>
<keyword evidence="3" id="KW-1185">Reference proteome</keyword>
<sequence>MLLKILKKFDFWNVKTTSTPIETQRPLTKDEEATDVDVHFYRSIIGSLMYLTASRLDIMFAICNCSRFKVTPKTSHLNAVKRIFSDYVVQILTGNTPSGGCQFLGQRRFYPGSAKKQTIVATSTYTGRESMLLMLVLMLHEEKKAPIQVLSKIHTDNNVADLLTKAFDISRTCPKHIMIAYLEKTDRTLLSFMKYDFLTRSSIFLCSHFAGKPVSISEASIRSALLFDDANGINSLNNQAIFDGKHFLGKVTPLFPTMLVQPTEDEGEGLNRPSAPQPTPSPPHTNQHEPMPDPTPRPIPTIPDSIPQGAGGNLGDQSSNDRSLSGSEDGLSPHCSTDRCISLYVYRSRRKVVKSSKGEPSAHKDLAFDDDFEDLLDDAMDYQRTKDVKDKESTDLHQGTDTQKVSTDRVKESTDIEKVSTDNTKLSTDKVEEGTAELDDNEPKDNKEIRIEEEESDTASDDINETEKKFKMLAHDEEIARKMQEDWEAEEEKTQLRNQMMTYLKHIGNKQHSDLKNKTFEEIQVLYDKIKRYNDKFLDVGSTEDERKIKEMNDKAKDPRQKRLKKRVVKETPKEKDTAKEKTIATANDDSDDKHRKCLRVVALDSVIDSEVLETKSVIARVNKVSSPDGDYLVIYRANGNSGIHYLLDGLLTYI</sequence>
<evidence type="ECO:0000313" key="3">
    <source>
        <dbReference type="Proteomes" id="UP001151760"/>
    </source>
</evidence>
<feature type="region of interest" description="Disordered" evidence="1">
    <location>
        <begin position="386"/>
        <end position="464"/>
    </location>
</feature>
<protein>
    <submittedName>
        <fullName evidence="2">Uncharacterized protein</fullName>
    </submittedName>
</protein>
<feature type="compositionally biased region" description="Polar residues" evidence="1">
    <location>
        <begin position="396"/>
        <end position="405"/>
    </location>
</feature>
<feature type="compositionally biased region" description="Polar residues" evidence="1">
    <location>
        <begin position="315"/>
        <end position="326"/>
    </location>
</feature>
<feature type="compositionally biased region" description="Acidic residues" evidence="1">
    <location>
        <begin position="451"/>
        <end position="464"/>
    </location>
</feature>
<feature type="region of interest" description="Disordered" evidence="1">
    <location>
        <begin position="263"/>
        <end position="334"/>
    </location>
</feature>
<evidence type="ECO:0000313" key="2">
    <source>
        <dbReference type="EMBL" id="GJT36273.1"/>
    </source>
</evidence>
<dbReference type="Proteomes" id="UP001151760">
    <property type="component" value="Unassembled WGS sequence"/>
</dbReference>
<dbReference type="EMBL" id="BQNB010015123">
    <property type="protein sequence ID" value="GJT36273.1"/>
    <property type="molecule type" value="Genomic_DNA"/>
</dbReference>
<reference evidence="2" key="1">
    <citation type="journal article" date="2022" name="Int. J. Mol. Sci.">
        <title>Draft Genome of Tanacetum Coccineum: Genomic Comparison of Closely Related Tanacetum-Family Plants.</title>
        <authorList>
            <person name="Yamashiro T."/>
            <person name="Shiraishi A."/>
            <person name="Nakayama K."/>
            <person name="Satake H."/>
        </authorList>
    </citation>
    <scope>NUCLEOTIDE SEQUENCE</scope>
</reference>
<comment type="caution">
    <text evidence="2">The sequence shown here is derived from an EMBL/GenBank/DDBJ whole genome shotgun (WGS) entry which is preliminary data.</text>
</comment>
<evidence type="ECO:0000256" key="1">
    <source>
        <dbReference type="SAM" id="MobiDB-lite"/>
    </source>
</evidence>
<name>A0ABQ5DCG7_9ASTR</name>
<feature type="compositionally biased region" description="Basic and acidic residues" evidence="1">
    <location>
        <begin position="551"/>
        <end position="561"/>
    </location>
</feature>
<organism evidence="2 3">
    <name type="scientific">Tanacetum coccineum</name>
    <dbReference type="NCBI Taxonomy" id="301880"/>
    <lineage>
        <taxon>Eukaryota</taxon>
        <taxon>Viridiplantae</taxon>
        <taxon>Streptophyta</taxon>
        <taxon>Embryophyta</taxon>
        <taxon>Tracheophyta</taxon>
        <taxon>Spermatophyta</taxon>
        <taxon>Magnoliopsida</taxon>
        <taxon>eudicotyledons</taxon>
        <taxon>Gunneridae</taxon>
        <taxon>Pentapetalae</taxon>
        <taxon>asterids</taxon>
        <taxon>campanulids</taxon>
        <taxon>Asterales</taxon>
        <taxon>Asteraceae</taxon>
        <taxon>Asteroideae</taxon>
        <taxon>Anthemideae</taxon>
        <taxon>Anthemidinae</taxon>
        <taxon>Tanacetum</taxon>
    </lineage>
</organism>
<feature type="compositionally biased region" description="Basic and acidic residues" evidence="1">
    <location>
        <begin position="406"/>
        <end position="420"/>
    </location>
</feature>
<reference evidence="2" key="2">
    <citation type="submission" date="2022-01" db="EMBL/GenBank/DDBJ databases">
        <authorList>
            <person name="Yamashiro T."/>
            <person name="Shiraishi A."/>
            <person name="Satake H."/>
            <person name="Nakayama K."/>
        </authorList>
    </citation>
    <scope>NUCLEOTIDE SEQUENCE</scope>
</reference>
<feature type="region of interest" description="Disordered" evidence="1">
    <location>
        <begin position="551"/>
        <end position="590"/>
    </location>
</feature>
<proteinExistence type="predicted"/>
<dbReference type="PANTHER" id="PTHR11439:SF509">
    <property type="entry name" value="RNA-DIRECTED DNA POLYMERASE"/>
    <property type="match status" value="1"/>
</dbReference>
<feature type="compositionally biased region" description="Basic and acidic residues" evidence="1">
    <location>
        <begin position="441"/>
        <end position="450"/>
    </location>
</feature>
<feature type="compositionally biased region" description="Basic and acidic residues" evidence="1">
    <location>
        <begin position="386"/>
        <end position="395"/>
    </location>
</feature>
<gene>
    <name evidence="2" type="ORF">Tco_0926692</name>
</gene>